<keyword evidence="1" id="KW-0378">Hydrolase</keyword>
<dbReference type="SUPFAM" id="SSF56784">
    <property type="entry name" value="HAD-like"/>
    <property type="match status" value="1"/>
</dbReference>
<sequence length="279" mass="31929">MDVSKVKVLVFDLDGTVYEDTHHFDYQTKRLKERLPIDKQHLFEKDVAAVKHNEHPIKIGRVYDAINDLILVQIDNIVQDAYDWQGQKLSSREMKNLYREPIEINSEAMLSIGDPWWISTAIAGHYGLSSKECYAAFLETRTYMMGPEFTMKPITGFKDVLSDIHKNVKLVLLTNSPQPDSEAILAKIGLDQVFDMKIFNGEKPTRTIERFEKIKNQFSVEFDEIVSVGDNWINEIRPVRTLGCGTIFIDPHGVGDPTSADFVCTNMREAIPFLRKMGN</sequence>
<dbReference type="InterPro" id="IPR006439">
    <property type="entry name" value="HAD-SF_hydro_IA"/>
</dbReference>
<dbReference type="InterPro" id="IPR050155">
    <property type="entry name" value="HAD-like_hydrolase_sf"/>
</dbReference>
<dbReference type="AlphaFoldDB" id="A0A919WKT6"/>
<organism evidence="3 4">
    <name type="scientific">Robertmurraya siralis</name>
    <dbReference type="NCBI Taxonomy" id="77777"/>
    <lineage>
        <taxon>Bacteria</taxon>
        <taxon>Bacillati</taxon>
        <taxon>Bacillota</taxon>
        <taxon>Bacilli</taxon>
        <taxon>Bacillales</taxon>
        <taxon>Bacillaceae</taxon>
        <taxon>Robertmurraya</taxon>
    </lineage>
</organism>
<dbReference type="NCBIfam" id="TIGR01549">
    <property type="entry name" value="HAD-SF-IA-v1"/>
    <property type="match status" value="1"/>
</dbReference>
<dbReference type="RefSeq" id="WP_095308770.1">
    <property type="nucleotide sequence ID" value="NZ_BORC01000007.1"/>
</dbReference>
<protein>
    <recommendedName>
        <fullName evidence="5">HAD family hydrolase</fullName>
    </recommendedName>
</protein>
<dbReference type="Proteomes" id="UP000682111">
    <property type="component" value="Unassembled WGS sequence"/>
</dbReference>
<gene>
    <name evidence="3" type="ORF">J27TS8_35340</name>
</gene>
<dbReference type="EMBL" id="BORC01000007">
    <property type="protein sequence ID" value="GIN63541.1"/>
    <property type="molecule type" value="Genomic_DNA"/>
</dbReference>
<evidence type="ECO:0000313" key="3">
    <source>
        <dbReference type="EMBL" id="GIN63541.1"/>
    </source>
</evidence>
<dbReference type="GO" id="GO:0006281">
    <property type="term" value="P:DNA repair"/>
    <property type="evidence" value="ECO:0007669"/>
    <property type="project" value="TreeGrafter"/>
</dbReference>
<name>A0A919WKT6_9BACI</name>
<dbReference type="InterPro" id="IPR036412">
    <property type="entry name" value="HAD-like_sf"/>
</dbReference>
<dbReference type="InterPro" id="IPR023214">
    <property type="entry name" value="HAD_sf"/>
</dbReference>
<evidence type="ECO:0000256" key="2">
    <source>
        <dbReference type="ARBA" id="ARBA00022842"/>
    </source>
</evidence>
<keyword evidence="2" id="KW-0460">Magnesium</keyword>
<dbReference type="GO" id="GO:0008967">
    <property type="term" value="F:phosphoglycolate phosphatase activity"/>
    <property type="evidence" value="ECO:0007669"/>
    <property type="project" value="TreeGrafter"/>
</dbReference>
<accession>A0A919WKT6</accession>
<dbReference type="Gene3D" id="3.40.50.1000">
    <property type="entry name" value="HAD superfamily/HAD-like"/>
    <property type="match status" value="1"/>
</dbReference>
<proteinExistence type="predicted"/>
<dbReference type="Pfam" id="PF00702">
    <property type="entry name" value="Hydrolase"/>
    <property type="match status" value="1"/>
</dbReference>
<dbReference type="PANTHER" id="PTHR43434">
    <property type="entry name" value="PHOSPHOGLYCOLATE PHOSPHATASE"/>
    <property type="match status" value="1"/>
</dbReference>
<evidence type="ECO:0000313" key="4">
    <source>
        <dbReference type="Proteomes" id="UP000682111"/>
    </source>
</evidence>
<reference evidence="3" key="1">
    <citation type="submission" date="2021-03" db="EMBL/GenBank/DDBJ databases">
        <title>Antimicrobial resistance genes in bacteria isolated from Japanese honey, and their potential for conferring macrolide and lincosamide resistance in the American foulbrood pathogen Paenibacillus larvae.</title>
        <authorList>
            <person name="Okamoto M."/>
            <person name="Kumagai M."/>
            <person name="Kanamori H."/>
            <person name="Takamatsu D."/>
        </authorList>
    </citation>
    <scope>NUCLEOTIDE SEQUENCE</scope>
    <source>
        <strain evidence="3">J27TS8</strain>
    </source>
</reference>
<dbReference type="PANTHER" id="PTHR43434:SF1">
    <property type="entry name" value="PHOSPHOGLYCOLATE PHOSPHATASE"/>
    <property type="match status" value="1"/>
</dbReference>
<evidence type="ECO:0008006" key="5">
    <source>
        <dbReference type="Google" id="ProtNLM"/>
    </source>
</evidence>
<keyword evidence="4" id="KW-1185">Reference proteome</keyword>
<comment type="caution">
    <text evidence="3">The sequence shown here is derived from an EMBL/GenBank/DDBJ whole genome shotgun (WGS) entry which is preliminary data.</text>
</comment>
<evidence type="ECO:0000256" key="1">
    <source>
        <dbReference type="ARBA" id="ARBA00022801"/>
    </source>
</evidence>